<keyword evidence="6" id="KW-1185">Reference proteome</keyword>
<dbReference type="AlphaFoldDB" id="A0A418ASP5"/>
<evidence type="ECO:0000256" key="1">
    <source>
        <dbReference type="ARBA" id="ARBA00022741"/>
    </source>
</evidence>
<keyword evidence="2" id="KW-0067">ATP-binding</keyword>
<dbReference type="Proteomes" id="UP000285060">
    <property type="component" value="Unassembled WGS sequence"/>
</dbReference>
<keyword evidence="1" id="KW-0547">Nucleotide-binding</keyword>
<dbReference type="VEuPathDB" id="FungiDB:H310_06095"/>
<reference evidence="5 6" key="1">
    <citation type="submission" date="2018-08" db="EMBL/GenBank/DDBJ databases">
        <title>Aphanomyces genome sequencing and annotation.</title>
        <authorList>
            <person name="Minardi D."/>
            <person name="Oidtmann B."/>
            <person name="Van Der Giezen M."/>
            <person name="Studholme D.J."/>
        </authorList>
    </citation>
    <scope>NUCLEOTIDE SEQUENCE [LARGE SCALE GENOMIC DNA]</scope>
    <source>
        <strain evidence="5 6">NJM0002</strain>
    </source>
</reference>
<dbReference type="InterPro" id="IPR000719">
    <property type="entry name" value="Prot_kinase_dom"/>
</dbReference>
<protein>
    <recommendedName>
        <fullName evidence="4">Protein kinase domain-containing protein</fullName>
    </recommendedName>
</protein>
<evidence type="ECO:0000313" key="6">
    <source>
        <dbReference type="Proteomes" id="UP000285060"/>
    </source>
</evidence>
<dbReference type="GO" id="GO:0005737">
    <property type="term" value="C:cytoplasm"/>
    <property type="evidence" value="ECO:0007669"/>
    <property type="project" value="TreeGrafter"/>
</dbReference>
<dbReference type="PANTHER" id="PTHR24346:SF77">
    <property type="entry name" value="SERINE THREONINE PROTEIN KINASE"/>
    <property type="match status" value="1"/>
</dbReference>
<feature type="compositionally biased region" description="Basic and acidic residues" evidence="3">
    <location>
        <begin position="490"/>
        <end position="503"/>
    </location>
</feature>
<dbReference type="SUPFAM" id="SSF56112">
    <property type="entry name" value="Protein kinase-like (PK-like)"/>
    <property type="match status" value="1"/>
</dbReference>
<dbReference type="PANTHER" id="PTHR24346">
    <property type="entry name" value="MAP/MICROTUBULE AFFINITY-REGULATING KINASE"/>
    <property type="match status" value="1"/>
</dbReference>
<feature type="domain" description="Protein kinase" evidence="4">
    <location>
        <begin position="31"/>
        <end position="323"/>
    </location>
</feature>
<dbReference type="Gene3D" id="1.10.510.10">
    <property type="entry name" value="Transferase(Phosphotransferase) domain 1"/>
    <property type="match status" value="1"/>
</dbReference>
<dbReference type="GO" id="GO:0035556">
    <property type="term" value="P:intracellular signal transduction"/>
    <property type="evidence" value="ECO:0007669"/>
    <property type="project" value="TreeGrafter"/>
</dbReference>
<dbReference type="PROSITE" id="PS50011">
    <property type="entry name" value="PROTEIN_KINASE_DOM"/>
    <property type="match status" value="1"/>
</dbReference>
<proteinExistence type="predicted"/>
<dbReference type="Pfam" id="PF00069">
    <property type="entry name" value="Pkinase"/>
    <property type="match status" value="2"/>
</dbReference>
<dbReference type="EMBL" id="QUSY01000606">
    <property type="protein sequence ID" value="RHY28300.1"/>
    <property type="molecule type" value="Genomic_DNA"/>
</dbReference>
<dbReference type="InterPro" id="IPR011009">
    <property type="entry name" value="Kinase-like_dom_sf"/>
</dbReference>
<evidence type="ECO:0000259" key="4">
    <source>
        <dbReference type="PROSITE" id="PS50011"/>
    </source>
</evidence>
<dbReference type="VEuPathDB" id="FungiDB:H310_06097"/>
<accession>A0A418ASP5</accession>
<organism evidence="5 6">
    <name type="scientific">Aphanomyces invadans</name>
    <dbReference type="NCBI Taxonomy" id="157072"/>
    <lineage>
        <taxon>Eukaryota</taxon>
        <taxon>Sar</taxon>
        <taxon>Stramenopiles</taxon>
        <taxon>Oomycota</taxon>
        <taxon>Saprolegniomycetes</taxon>
        <taxon>Saprolegniales</taxon>
        <taxon>Verrucalvaceae</taxon>
        <taxon>Aphanomyces</taxon>
    </lineage>
</organism>
<evidence type="ECO:0000313" key="5">
    <source>
        <dbReference type="EMBL" id="RHY28300.1"/>
    </source>
</evidence>
<dbReference type="GO" id="GO:0005524">
    <property type="term" value="F:ATP binding"/>
    <property type="evidence" value="ECO:0007669"/>
    <property type="project" value="UniProtKB-KW"/>
</dbReference>
<feature type="region of interest" description="Disordered" evidence="3">
    <location>
        <begin position="385"/>
        <end position="413"/>
    </location>
</feature>
<dbReference type="Gene3D" id="3.30.200.20">
    <property type="entry name" value="Phosphorylase Kinase, domain 1"/>
    <property type="match status" value="1"/>
</dbReference>
<dbReference type="CDD" id="cd14008">
    <property type="entry name" value="STKc_LKB1_CaMKK"/>
    <property type="match status" value="1"/>
</dbReference>
<gene>
    <name evidence="5" type="ORF">DYB32_006083</name>
</gene>
<feature type="region of interest" description="Disordered" evidence="3">
    <location>
        <begin position="431"/>
        <end position="503"/>
    </location>
</feature>
<comment type="caution">
    <text evidence="5">The sequence shown here is derived from an EMBL/GenBank/DDBJ whole genome shotgun (WGS) entry which is preliminary data.</text>
</comment>
<evidence type="ECO:0000256" key="2">
    <source>
        <dbReference type="ARBA" id="ARBA00022840"/>
    </source>
</evidence>
<evidence type="ECO:0000256" key="3">
    <source>
        <dbReference type="SAM" id="MobiDB-lite"/>
    </source>
</evidence>
<name>A0A418ASP5_9STRA</name>
<dbReference type="GO" id="GO:0004674">
    <property type="term" value="F:protein serine/threonine kinase activity"/>
    <property type="evidence" value="ECO:0007669"/>
    <property type="project" value="TreeGrafter"/>
</dbReference>
<sequence>MATADETEVKQTDVAQVEENDDGVPSQVNEYKIGEFLGEGAYSKVYLCYKTVNFLRTNYVRHNPPRNAMATTSLQSCFLMQALKILNKSFLKRKREIKMVNGRPVHSNAFNKVEKEVAIMKKLNHPNLTKLHEVIDDAEHDKMYLVLELVKGGQVMDWDQQAMLYNYMGAEEPAPASIVQTCMLDIALALEYCIVHYKLSDFGVAHMFSEDDPSSNQLKNTEGTYHYLAPECTVGKAFDPFKVDVWALGVTMYAMLFRRLPFAHSPESMSGGALAIMECIREDALDFPTPDVDDDCVDILRRLMDKNPDTRITLAELKDHPWLHHAKQALLDQDEENAALAMRVSVVSISDSDINLAFTPVNNLLLMVKIKMKFGAKLREIRSSITDRKNSSSEDTVAQQDVPANPVASLPTSSPVQLSMADISLDTPSVSVAAPSVPPPLKLSEPEEAQDVVHQVIGRPPSNEAIARSPAKRGRSLSDKFFQRQSSKSVDGKKQKDSNRDVYREHHQEYLYKEREPSVNTKRQLAAEAAERREQDFRQGGGGELSKTKALALRREKDELVGKIMELYVSLKEDPPIGLNACDVNQLKEHLAKLKKKKEGRRKGSV</sequence>